<feature type="repeat" description="ANK" evidence="7">
    <location>
        <begin position="176"/>
        <end position="208"/>
    </location>
</feature>
<feature type="region of interest" description="Disordered" evidence="8">
    <location>
        <begin position="1093"/>
        <end position="1171"/>
    </location>
</feature>
<dbReference type="PROSITE" id="PS50297">
    <property type="entry name" value="ANK_REP_REGION"/>
    <property type="match status" value="7"/>
</dbReference>
<evidence type="ECO:0000313" key="12">
    <source>
        <dbReference type="Proteomes" id="UP000007799"/>
    </source>
</evidence>
<feature type="repeat" description="ANK" evidence="7">
    <location>
        <begin position="106"/>
        <end position="141"/>
    </location>
</feature>
<dbReference type="PRINTS" id="PR00700">
    <property type="entry name" value="PRTYPHPHTASE"/>
</dbReference>
<dbReference type="eggNOG" id="KOG4228">
    <property type="taxonomic scope" value="Eukaryota"/>
</dbReference>
<keyword evidence="12" id="KW-1185">Reference proteome</keyword>
<comment type="subcellular location">
    <subcellularLocation>
        <location evidence="1">Cytoplasm</location>
    </subcellularLocation>
</comment>
<dbReference type="SMART" id="SM00404">
    <property type="entry name" value="PTPc_motif"/>
    <property type="match status" value="1"/>
</dbReference>
<feature type="domain" description="Tyrosine specific protein phosphatases" evidence="10">
    <location>
        <begin position="773"/>
        <end position="850"/>
    </location>
</feature>
<dbReference type="InterPro" id="IPR016130">
    <property type="entry name" value="Tyr_Pase_AS"/>
</dbReference>
<dbReference type="InterPro" id="IPR050348">
    <property type="entry name" value="Protein-Tyr_Phosphatase"/>
</dbReference>
<feature type="repeat" description="ANK" evidence="7">
    <location>
        <begin position="345"/>
        <end position="377"/>
    </location>
</feature>
<evidence type="ECO:0000256" key="5">
    <source>
        <dbReference type="ARBA" id="ARBA00022912"/>
    </source>
</evidence>
<dbReference type="SMART" id="SM00194">
    <property type="entry name" value="PTPc"/>
    <property type="match status" value="1"/>
</dbReference>
<feature type="compositionally biased region" description="Low complexity" evidence="8">
    <location>
        <begin position="448"/>
        <end position="463"/>
    </location>
</feature>
<dbReference type="GO" id="GO:0004725">
    <property type="term" value="F:protein tyrosine phosphatase activity"/>
    <property type="evidence" value="ECO:0007669"/>
    <property type="project" value="UniProtKB-EC"/>
</dbReference>
<keyword evidence="7" id="KW-0040">ANK repeat</keyword>
<feature type="repeat" description="ANK" evidence="7">
    <location>
        <begin position="244"/>
        <end position="276"/>
    </location>
</feature>
<organism evidence="12">
    <name type="scientific">Salpingoeca rosetta (strain ATCC 50818 / BSB-021)</name>
    <dbReference type="NCBI Taxonomy" id="946362"/>
    <lineage>
        <taxon>Eukaryota</taxon>
        <taxon>Choanoflagellata</taxon>
        <taxon>Craspedida</taxon>
        <taxon>Salpingoecidae</taxon>
        <taxon>Salpingoeca</taxon>
    </lineage>
</organism>
<dbReference type="KEGG" id="sre:PTSG_04513"/>
<keyword evidence="5" id="KW-0904">Protein phosphatase</keyword>
<dbReference type="PANTHER" id="PTHR19134">
    <property type="entry name" value="RECEPTOR-TYPE TYROSINE-PROTEIN PHOSPHATASE"/>
    <property type="match status" value="1"/>
</dbReference>
<feature type="compositionally biased region" description="Basic and acidic residues" evidence="8">
    <location>
        <begin position="1162"/>
        <end position="1171"/>
    </location>
</feature>
<keyword evidence="3" id="KW-0963">Cytoplasm</keyword>
<dbReference type="PROSITE" id="PS50056">
    <property type="entry name" value="TYR_PHOSPHATASE_2"/>
    <property type="match status" value="1"/>
</dbReference>
<feature type="region of interest" description="Disordered" evidence="8">
    <location>
        <begin position="874"/>
        <end position="917"/>
    </location>
</feature>
<dbReference type="Proteomes" id="UP000007799">
    <property type="component" value="Unassembled WGS sequence"/>
</dbReference>
<dbReference type="Gene3D" id="1.25.40.20">
    <property type="entry name" value="Ankyrin repeat-containing domain"/>
    <property type="match status" value="4"/>
</dbReference>
<feature type="compositionally biased region" description="Low complexity" evidence="8">
    <location>
        <begin position="476"/>
        <end position="490"/>
    </location>
</feature>
<protein>
    <recommendedName>
        <fullName evidence="2">protein-tyrosine-phosphatase</fullName>
        <ecNumber evidence="2">3.1.3.48</ecNumber>
    </recommendedName>
</protein>
<sequence>MEELVCAAEGGDVVEVERILRYTADRRVVNAFDSMGYAPIHYATTNGHKDVAKVILDFGGDVNLKNPTKGQTPLHCACNGCHLEVVKLLLSKPEIISSVNAVTKKYKYTPLHCVAASGKVAAPVIIGLLLRHGALVDKLDATGATPFMYACRRGDSIATVRALLKCRTNVALKDKNGATAMHMAAIAGNADIIRLLAHEGLSPNGDSSPNSPMPPLHLAAKHGHAGAVVGLLRLGARPDRAWTTGRRALHMAAYAGHIAVIEALVRVKADVDAQDADEYTPVAYAAFQGHQKVIAVLVKAGANLLISPKKTGLTPLHLAAKEGQRHAAAVLALASSAALHATDKQGRTALHFAALRGDINMAHILLRAGADATVKDKKKHTPAQVAASKGHKALAQLLSTGVGLGELQRSSGMLTMPAGNHTARSATVSLHGRSASSRPQPPRRGHHQQTTQQQTSQKQGGQHLPAATQLQRRATHTATQHQRQQQQQKTQHQHQHHQKPKQQQQPQRVRHERPASYSGPTPPERQSAGGQHRTQRPASARANGRGDAQSPPVITREERAEMEVAVQSGDDAEDSRIAYLQGQLKTLEREESNMLANNTFPHVFASFRHIGRHHSARASAARVNVRKNRYGDIVAYDHTRVTVDAAMNEANSDYINANFISGYKRPRAYIACQGPLPNTARDFWQMVWEQDSALIVMVACLVEKNRPKCFKYWPSRQDGVQVFGQVQVSLTAESVGRDFTRREFKLKNDEKTRRVTQLQMTSWPDHGAPSNPAAFLNLHSTFNGMLRRHRSRGPAVIHCSAGVGRSGTFICMDILYEMALDGKEPLNIRHVISRLREQRNFMVQSVDQFRFLYSAVREMLTALIAMARTTHKQQQQQQLKAIPEGRSREPTDQGDEDEDDMDEDLRASPLDGRPHNLDAMTDQEQMELAVALSLSELEAPPSHDQPSYNSQPFRSQTLSLPVTFDMQYIGSQKVLKATGSSVITAALKTVVDRTRISRKLKFTVQVDGIGLKEADKKKGALYSMSLISCFQCGMLPQQLQARPCAVKQTAYLVFISYAPRKHVHVAHVFLAPSIDDVDEVNMYIAHAMEVAHATRPSSSPPARAPAKSKNPFAHARGASAASSSTKSRPAQGRVDAQIEHQTADELLEDLGDDDDDDDDDDVGGHDQREWA</sequence>
<evidence type="ECO:0000256" key="6">
    <source>
        <dbReference type="ARBA" id="ARBA00051722"/>
    </source>
</evidence>
<dbReference type="Pfam" id="PF00102">
    <property type="entry name" value="Y_phosphatase"/>
    <property type="match status" value="1"/>
</dbReference>
<dbReference type="PROSITE" id="PS50055">
    <property type="entry name" value="TYR_PHOSPHATASE_PTP"/>
    <property type="match status" value="1"/>
</dbReference>
<evidence type="ECO:0000256" key="4">
    <source>
        <dbReference type="ARBA" id="ARBA00022801"/>
    </source>
</evidence>
<dbReference type="PANTHER" id="PTHR19134:SF531">
    <property type="entry name" value="TYROSINE-PROTEIN PHOSPHATASE LAR"/>
    <property type="match status" value="1"/>
</dbReference>
<evidence type="ECO:0000256" key="1">
    <source>
        <dbReference type="ARBA" id="ARBA00004496"/>
    </source>
</evidence>
<dbReference type="Pfam" id="PF12796">
    <property type="entry name" value="Ank_2"/>
    <property type="match status" value="3"/>
</dbReference>
<dbReference type="SMART" id="SM00248">
    <property type="entry name" value="ANK"/>
    <property type="match status" value="11"/>
</dbReference>
<dbReference type="InterPro" id="IPR000387">
    <property type="entry name" value="Tyr_Pase_dom"/>
</dbReference>
<dbReference type="eggNOG" id="KOG4177">
    <property type="taxonomic scope" value="Eukaryota"/>
</dbReference>
<dbReference type="InterPro" id="IPR036770">
    <property type="entry name" value="Ankyrin_rpt-contain_sf"/>
</dbReference>
<accession>F2U8S8</accession>
<dbReference type="EMBL" id="GL832964">
    <property type="protein sequence ID" value="EGD72786.1"/>
    <property type="molecule type" value="Genomic_DNA"/>
</dbReference>
<gene>
    <name evidence="11" type="ORF">PTSG_04513</name>
</gene>
<dbReference type="AlphaFoldDB" id="F2U8S8"/>
<dbReference type="InterPro" id="IPR003595">
    <property type="entry name" value="Tyr_Pase_cat"/>
</dbReference>
<feature type="repeat" description="ANK" evidence="7">
    <location>
        <begin position="69"/>
        <end position="101"/>
    </location>
</feature>
<dbReference type="FunFam" id="3.90.190.10:FF:000102">
    <property type="entry name" value="Receptor-type tyrosine-protein phosphatase"/>
    <property type="match status" value="1"/>
</dbReference>
<dbReference type="PROSITE" id="PS00383">
    <property type="entry name" value="TYR_PHOSPHATASE_1"/>
    <property type="match status" value="1"/>
</dbReference>
<dbReference type="SUPFAM" id="SSF50729">
    <property type="entry name" value="PH domain-like"/>
    <property type="match status" value="1"/>
</dbReference>
<evidence type="ECO:0000313" key="11">
    <source>
        <dbReference type="EMBL" id="EGD72786.1"/>
    </source>
</evidence>
<evidence type="ECO:0000259" key="10">
    <source>
        <dbReference type="PROSITE" id="PS50056"/>
    </source>
</evidence>
<name>F2U8S8_SALR5</name>
<evidence type="ECO:0000259" key="9">
    <source>
        <dbReference type="PROSITE" id="PS50055"/>
    </source>
</evidence>
<dbReference type="InterPro" id="IPR000242">
    <property type="entry name" value="PTP_cat"/>
</dbReference>
<reference evidence="11" key="1">
    <citation type="submission" date="2009-08" db="EMBL/GenBank/DDBJ databases">
        <title>Annotation of Salpingoeca rosetta.</title>
        <authorList>
            <consortium name="The Broad Institute Genome Sequencing Platform"/>
            <person name="Russ C."/>
            <person name="Cuomo C."/>
            <person name="Burger G."/>
            <person name="Gray M.W."/>
            <person name="Holland P.W.H."/>
            <person name="King N."/>
            <person name="Lang F.B.F."/>
            <person name="Roger A.J."/>
            <person name="Ruiz-Trillo I."/>
            <person name="Young S.K."/>
            <person name="Zeng Q."/>
            <person name="Gargeya S."/>
            <person name="Alvarado L."/>
            <person name="Berlin A."/>
            <person name="Chapman S.B."/>
            <person name="Chen Z."/>
            <person name="Freedman E."/>
            <person name="Gellesch M."/>
            <person name="Goldberg J."/>
            <person name="Griggs A."/>
            <person name="Gujja S."/>
            <person name="Heilman E."/>
            <person name="Heiman D."/>
            <person name="Howarth C."/>
            <person name="Mehta T."/>
            <person name="Neiman D."/>
            <person name="Pearson M."/>
            <person name="Roberts A."/>
            <person name="Saif S."/>
            <person name="Shea T."/>
            <person name="Shenoy N."/>
            <person name="Sisk P."/>
            <person name="Stolte C."/>
            <person name="Sykes S."/>
            <person name="White J."/>
            <person name="Yandava C."/>
            <person name="Haas B."/>
            <person name="Nusbaum C."/>
            <person name="Birren B."/>
        </authorList>
    </citation>
    <scope>NUCLEOTIDE SEQUENCE [LARGE SCALE GENOMIC DNA]</scope>
    <source>
        <strain evidence="11">ATCC 50818</strain>
    </source>
</reference>
<dbReference type="STRING" id="946362.F2U8S8"/>
<dbReference type="GeneID" id="16075192"/>
<dbReference type="PROSITE" id="PS50088">
    <property type="entry name" value="ANK_REPEAT"/>
    <property type="match status" value="9"/>
</dbReference>
<feature type="region of interest" description="Disordered" evidence="8">
    <location>
        <begin position="424"/>
        <end position="570"/>
    </location>
</feature>
<comment type="catalytic activity">
    <reaction evidence="6">
        <text>O-phospho-L-tyrosyl-[protein] + H2O = L-tyrosyl-[protein] + phosphate</text>
        <dbReference type="Rhea" id="RHEA:10684"/>
        <dbReference type="Rhea" id="RHEA-COMP:10136"/>
        <dbReference type="Rhea" id="RHEA-COMP:20101"/>
        <dbReference type="ChEBI" id="CHEBI:15377"/>
        <dbReference type="ChEBI" id="CHEBI:43474"/>
        <dbReference type="ChEBI" id="CHEBI:46858"/>
        <dbReference type="ChEBI" id="CHEBI:61978"/>
        <dbReference type="EC" id="3.1.3.48"/>
    </reaction>
</comment>
<evidence type="ECO:0000256" key="3">
    <source>
        <dbReference type="ARBA" id="ARBA00022490"/>
    </source>
</evidence>
<proteinExistence type="predicted"/>
<dbReference type="InParanoid" id="F2U8S8"/>
<dbReference type="Pfam" id="PF13857">
    <property type="entry name" value="Ank_5"/>
    <property type="match status" value="1"/>
</dbReference>
<dbReference type="InterPro" id="IPR011993">
    <property type="entry name" value="PH-like_dom_sf"/>
</dbReference>
<feature type="compositionally biased region" description="Acidic residues" evidence="8">
    <location>
        <begin position="1145"/>
        <end position="1161"/>
    </location>
</feature>
<dbReference type="Gene3D" id="3.90.190.10">
    <property type="entry name" value="Protein tyrosine phosphatase superfamily"/>
    <property type="match status" value="1"/>
</dbReference>
<dbReference type="RefSeq" id="XP_004994609.1">
    <property type="nucleotide sequence ID" value="XM_004994552.1"/>
</dbReference>
<dbReference type="OrthoDB" id="10253954at2759"/>
<feature type="repeat" description="ANK" evidence="7">
    <location>
        <begin position="311"/>
        <end position="344"/>
    </location>
</feature>
<dbReference type="CDD" id="cd00047">
    <property type="entry name" value="PTPc"/>
    <property type="match status" value="1"/>
</dbReference>
<evidence type="ECO:0000256" key="8">
    <source>
        <dbReference type="SAM" id="MobiDB-lite"/>
    </source>
</evidence>
<feature type="compositionally biased region" description="Acidic residues" evidence="8">
    <location>
        <begin position="892"/>
        <end position="903"/>
    </location>
</feature>
<feature type="repeat" description="ANK" evidence="7">
    <location>
        <begin position="35"/>
        <end position="67"/>
    </location>
</feature>
<evidence type="ECO:0000256" key="2">
    <source>
        <dbReference type="ARBA" id="ARBA00013064"/>
    </source>
</evidence>
<dbReference type="SUPFAM" id="SSF48403">
    <property type="entry name" value="Ankyrin repeat"/>
    <property type="match status" value="1"/>
</dbReference>
<dbReference type="InterPro" id="IPR002110">
    <property type="entry name" value="Ankyrin_rpt"/>
</dbReference>
<dbReference type="InterPro" id="IPR029021">
    <property type="entry name" value="Prot-tyrosine_phosphatase-like"/>
</dbReference>
<dbReference type="GO" id="GO:0005737">
    <property type="term" value="C:cytoplasm"/>
    <property type="evidence" value="ECO:0007669"/>
    <property type="project" value="UniProtKB-SubCell"/>
</dbReference>
<evidence type="ECO:0000256" key="7">
    <source>
        <dbReference type="PROSITE-ProRule" id="PRU00023"/>
    </source>
</evidence>
<feature type="repeat" description="ANK" evidence="7">
    <location>
        <begin position="142"/>
        <end position="175"/>
    </location>
</feature>
<feature type="compositionally biased region" description="Low complexity" evidence="8">
    <location>
        <begin position="1104"/>
        <end position="1127"/>
    </location>
</feature>
<feature type="repeat" description="ANK" evidence="7">
    <location>
        <begin position="277"/>
        <end position="309"/>
    </location>
</feature>
<feature type="compositionally biased region" description="Basic residues" evidence="8">
    <location>
        <begin position="491"/>
        <end position="500"/>
    </location>
</feature>
<dbReference type="Gene3D" id="2.30.29.30">
    <property type="entry name" value="Pleckstrin-homology domain (PH domain)/Phosphotyrosine-binding domain (PTB)"/>
    <property type="match status" value="1"/>
</dbReference>
<feature type="domain" description="Tyrosine-protein phosphatase" evidence="9">
    <location>
        <begin position="624"/>
        <end position="859"/>
    </location>
</feature>
<keyword evidence="4" id="KW-0378">Hydrolase</keyword>
<dbReference type="EC" id="3.1.3.48" evidence="2"/>
<dbReference type="CDD" id="cd00934">
    <property type="entry name" value="PTB"/>
    <property type="match status" value="1"/>
</dbReference>
<dbReference type="SUPFAM" id="SSF52799">
    <property type="entry name" value="(Phosphotyrosine protein) phosphatases II"/>
    <property type="match status" value="1"/>
</dbReference>